<accession>A0A2H0AAA0</accession>
<evidence type="ECO:0000256" key="1">
    <source>
        <dbReference type="PROSITE-ProRule" id="PRU00339"/>
    </source>
</evidence>
<protein>
    <submittedName>
        <fullName evidence="2">Uncharacterized protein</fullName>
    </submittedName>
</protein>
<dbReference type="InterPro" id="IPR019734">
    <property type="entry name" value="TPR_rpt"/>
</dbReference>
<proteinExistence type="predicted"/>
<dbReference type="InterPro" id="IPR011990">
    <property type="entry name" value="TPR-like_helical_dom_sf"/>
</dbReference>
<name>A0A2H0AAA0_9BACT</name>
<reference evidence="2 3" key="1">
    <citation type="submission" date="2017-09" db="EMBL/GenBank/DDBJ databases">
        <title>Depth-based differentiation of microbial function through sediment-hosted aquifers and enrichment of novel symbionts in the deep terrestrial subsurface.</title>
        <authorList>
            <person name="Probst A.J."/>
            <person name="Ladd B."/>
            <person name="Jarett J.K."/>
            <person name="Geller-Mcgrath D.E."/>
            <person name="Sieber C.M."/>
            <person name="Emerson J.B."/>
            <person name="Anantharaman K."/>
            <person name="Thomas B.C."/>
            <person name="Malmstrom R."/>
            <person name="Stieglmeier M."/>
            <person name="Klingl A."/>
            <person name="Woyke T."/>
            <person name="Ryan C.M."/>
            <person name="Banfield J.F."/>
        </authorList>
    </citation>
    <scope>NUCLEOTIDE SEQUENCE [LARGE SCALE GENOMIC DNA]</scope>
    <source>
        <strain evidence="2">CG23_combo_of_CG06-09_8_20_14_all_40_23</strain>
    </source>
</reference>
<dbReference type="PANTHER" id="PTHR19959:SF119">
    <property type="entry name" value="FUNGAL LIPASE-LIKE DOMAIN-CONTAINING PROTEIN"/>
    <property type="match status" value="1"/>
</dbReference>
<organism evidence="2 3">
    <name type="scientific">Candidatus Desantisbacteria bacterium CG23_combo_of_CG06-09_8_20_14_all_40_23</name>
    <dbReference type="NCBI Taxonomy" id="1974550"/>
    <lineage>
        <taxon>Bacteria</taxon>
        <taxon>Candidatus Desantisiibacteriota</taxon>
    </lineage>
</organism>
<dbReference type="Pfam" id="PF13424">
    <property type="entry name" value="TPR_12"/>
    <property type="match status" value="1"/>
</dbReference>
<sequence>MHRKKDDANEISTRYLILGQYQKALELLNQGLKIAREIGDEQGEGVCLGNLGTTYQNLGQFDKAIGYSQQALVIDERFFGKKHPAVARDLNNLGSAWHTLGDLRQAKEYFRRAYLMFRDFFGDQHPHTKIAKGWLDRC</sequence>
<dbReference type="Proteomes" id="UP000231067">
    <property type="component" value="Unassembled WGS sequence"/>
</dbReference>
<dbReference type="EMBL" id="PCSH01000014">
    <property type="protein sequence ID" value="PIP42346.1"/>
    <property type="molecule type" value="Genomic_DNA"/>
</dbReference>
<dbReference type="SUPFAM" id="SSF48452">
    <property type="entry name" value="TPR-like"/>
    <property type="match status" value="1"/>
</dbReference>
<evidence type="ECO:0000313" key="2">
    <source>
        <dbReference type="EMBL" id="PIP42346.1"/>
    </source>
</evidence>
<keyword evidence="1" id="KW-0802">TPR repeat</keyword>
<evidence type="ECO:0000313" key="3">
    <source>
        <dbReference type="Proteomes" id="UP000231067"/>
    </source>
</evidence>
<dbReference type="SMART" id="SM00028">
    <property type="entry name" value="TPR"/>
    <property type="match status" value="3"/>
</dbReference>
<gene>
    <name evidence="2" type="ORF">COX18_00675</name>
</gene>
<dbReference type="PANTHER" id="PTHR19959">
    <property type="entry name" value="KINESIN LIGHT CHAIN"/>
    <property type="match status" value="1"/>
</dbReference>
<dbReference type="Gene3D" id="1.25.40.10">
    <property type="entry name" value="Tetratricopeptide repeat domain"/>
    <property type="match status" value="2"/>
</dbReference>
<dbReference type="PROSITE" id="PS50005">
    <property type="entry name" value="TPR"/>
    <property type="match status" value="1"/>
</dbReference>
<dbReference type="AlphaFoldDB" id="A0A2H0AAA0"/>
<comment type="caution">
    <text evidence="2">The sequence shown here is derived from an EMBL/GenBank/DDBJ whole genome shotgun (WGS) entry which is preliminary data.</text>
</comment>
<feature type="repeat" description="TPR" evidence="1">
    <location>
        <begin position="45"/>
        <end position="78"/>
    </location>
</feature>